<dbReference type="SMART" id="SM00490">
    <property type="entry name" value="HELICc"/>
    <property type="match status" value="1"/>
</dbReference>
<dbReference type="Pfam" id="PF00271">
    <property type="entry name" value="Helicase_C"/>
    <property type="match status" value="1"/>
</dbReference>
<accession>A0ABN6V2I9</accession>
<evidence type="ECO:0000313" key="4">
    <source>
        <dbReference type="EMBL" id="BDU68720.1"/>
    </source>
</evidence>
<proteinExistence type="predicted"/>
<feature type="domain" description="Helicase ATP-binding" evidence="2">
    <location>
        <begin position="11"/>
        <end position="174"/>
    </location>
</feature>
<dbReference type="InterPro" id="IPR038718">
    <property type="entry name" value="SNF2-like_sf"/>
</dbReference>
<feature type="domain" description="Helicase C-terminal" evidence="3">
    <location>
        <begin position="276"/>
        <end position="430"/>
    </location>
</feature>
<dbReference type="PROSITE" id="PS51192">
    <property type="entry name" value="HELICASE_ATP_BIND_1"/>
    <property type="match status" value="1"/>
</dbReference>
<gene>
    <name evidence="4" type="ORF">GETHOR_08210</name>
</gene>
<reference evidence="5" key="1">
    <citation type="journal article" date="2023" name="Int. J. Syst. Evol. Microbiol.">
        <title>Mesoterricola silvestris gen. nov., sp. nov., Mesoterricola sediminis sp. nov., Geothrix oryzae sp. nov., Geothrix edaphica sp. nov., Geothrix rubra sp. nov., and Geothrix limicola sp. nov., six novel members of Acidobacteriota isolated from soils.</title>
        <authorList>
            <person name="Itoh H."/>
            <person name="Sugisawa Y."/>
            <person name="Mise K."/>
            <person name="Xu Z."/>
            <person name="Kuniyasu M."/>
            <person name="Ushijima N."/>
            <person name="Kawano K."/>
            <person name="Kobayashi E."/>
            <person name="Shiratori Y."/>
            <person name="Masuda Y."/>
            <person name="Senoo K."/>
        </authorList>
    </citation>
    <scope>NUCLEOTIDE SEQUENCE [LARGE SCALE GENOMIC DNA]</scope>
    <source>
        <strain evidence="5">Red222</strain>
    </source>
</reference>
<evidence type="ECO:0000313" key="5">
    <source>
        <dbReference type="Proteomes" id="UP001242010"/>
    </source>
</evidence>
<evidence type="ECO:0000259" key="2">
    <source>
        <dbReference type="PROSITE" id="PS51192"/>
    </source>
</evidence>
<dbReference type="InterPro" id="IPR000330">
    <property type="entry name" value="SNF2_N"/>
</dbReference>
<dbReference type="CDD" id="cd18793">
    <property type="entry name" value="SF2_C_SNF"/>
    <property type="match status" value="1"/>
</dbReference>
<dbReference type="Proteomes" id="UP001242010">
    <property type="component" value="Chromosome"/>
</dbReference>
<sequence length="450" mass="50188">MGLYPFQSEGVRNLVTRRCILLADEMGLGKTVQTVIALEQLFQQGAIRRVLIVCPSSLCINWKNEIAKWGTFPAVIYQGSDRFGMLEGHAPVLIGSLETITSDLQRPTWHGEGFFDIGIDVLVIDEAQRIKAPEGIRSKVLSKLVAPRRWAITGTPLENHPRELASILRFLAPNEFLTANDLNDAEKILFQTDQLMLRRTKSEVGLQLPEKVVARIGIALTPEQGSEYALARMNLLNSLQEARSVASATICILQGLQELRRIAVISSDGASSKFDLIEEEMEEIAARGEKAVIFSSFANIALPHIASRLVKYGALLYTGSMTREQREHAHEQFLNDPKCKVMCASLRAAGVGLTWTVASHVYHTDNWWNPQILNQADDRVHRIGQRKPVFIKRLIAEGTVEDAIEDLLSAKEDLFSYVVDDRQMKPTDSPKFSTLLSLVGGVPSDFHFRS</sequence>
<dbReference type="EMBL" id="AP027079">
    <property type="protein sequence ID" value="BDU68720.1"/>
    <property type="molecule type" value="Genomic_DNA"/>
</dbReference>
<dbReference type="RefSeq" id="WP_286355357.1">
    <property type="nucleotide sequence ID" value="NZ_AP027079.1"/>
</dbReference>
<dbReference type="PROSITE" id="PS51194">
    <property type="entry name" value="HELICASE_CTER"/>
    <property type="match status" value="1"/>
</dbReference>
<dbReference type="InterPro" id="IPR027417">
    <property type="entry name" value="P-loop_NTPase"/>
</dbReference>
<dbReference type="Pfam" id="PF00176">
    <property type="entry name" value="SNF2-rel_dom"/>
    <property type="match status" value="1"/>
</dbReference>
<dbReference type="InterPro" id="IPR049730">
    <property type="entry name" value="SNF2/RAD54-like_C"/>
</dbReference>
<keyword evidence="1" id="KW-0378">Hydrolase</keyword>
<dbReference type="PANTHER" id="PTHR10799">
    <property type="entry name" value="SNF2/RAD54 HELICASE FAMILY"/>
    <property type="match status" value="1"/>
</dbReference>
<name>A0ABN6V2I9_9BACT</name>
<dbReference type="InterPro" id="IPR014001">
    <property type="entry name" value="Helicase_ATP-bd"/>
</dbReference>
<protein>
    <submittedName>
        <fullName evidence="4">Uncharacterized protein</fullName>
    </submittedName>
</protein>
<dbReference type="Gene3D" id="3.40.50.10810">
    <property type="entry name" value="Tandem AAA-ATPase domain"/>
    <property type="match status" value="1"/>
</dbReference>
<dbReference type="Gene3D" id="3.40.50.300">
    <property type="entry name" value="P-loop containing nucleotide triphosphate hydrolases"/>
    <property type="match status" value="1"/>
</dbReference>
<dbReference type="InterPro" id="IPR001650">
    <property type="entry name" value="Helicase_C-like"/>
</dbReference>
<dbReference type="SMART" id="SM00487">
    <property type="entry name" value="DEXDc"/>
    <property type="match status" value="1"/>
</dbReference>
<dbReference type="SUPFAM" id="SSF52540">
    <property type="entry name" value="P-loop containing nucleoside triphosphate hydrolases"/>
    <property type="match status" value="2"/>
</dbReference>
<dbReference type="CDD" id="cd17919">
    <property type="entry name" value="DEXHc_Snf"/>
    <property type="match status" value="1"/>
</dbReference>
<evidence type="ECO:0000259" key="3">
    <source>
        <dbReference type="PROSITE" id="PS51194"/>
    </source>
</evidence>
<organism evidence="4 5">
    <name type="scientific">Geothrix oryzae</name>
    <dbReference type="NCBI Taxonomy" id="2927975"/>
    <lineage>
        <taxon>Bacteria</taxon>
        <taxon>Pseudomonadati</taxon>
        <taxon>Acidobacteriota</taxon>
        <taxon>Holophagae</taxon>
        <taxon>Holophagales</taxon>
        <taxon>Holophagaceae</taxon>
        <taxon>Geothrix</taxon>
    </lineage>
</organism>
<evidence type="ECO:0000256" key="1">
    <source>
        <dbReference type="ARBA" id="ARBA00022801"/>
    </source>
</evidence>
<keyword evidence="5" id="KW-1185">Reference proteome</keyword>